<dbReference type="Pfam" id="PF03237">
    <property type="entry name" value="Terminase_6N"/>
    <property type="match status" value="1"/>
</dbReference>
<reference evidence="1" key="1">
    <citation type="submission" date="2020-04" db="EMBL/GenBank/DDBJ databases">
        <authorList>
            <person name="Chiriac C."/>
            <person name="Salcher M."/>
            <person name="Ghai R."/>
            <person name="Kavagutti S V."/>
        </authorList>
    </citation>
    <scope>NUCLEOTIDE SEQUENCE</scope>
</reference>
<name>A0A6J5NE68_9CAUD</name>
<accession>A0A6J5NE68</accession>
<sequence>MSKEKAKILKDYIRHCWNTGDLYYKLKDYQVPLYNAIADSTEKKFVVNCSRRFGKSYILSLIAVEFALKNKNVHIRFAAPTQKQLREIVQPIFQKICADAPKELAPEYKTAFSHYYFPGTNSYIHVAGCDDNNAENLRGHDSDMNLLDEAGFMKELEYILNDILLPQTLTSGGRTIIASTPSKTPAHYFTRLCETAKFKDSYAIYTIHDNTAIDNKTKNIYCEEAGGPTSTTWRREYLCEFVVDEELVIVPEWRRDFVGELELDAYRGLYQNYVSMDVGGRHKTAVLFAYYNFKKTVLQIEEEAIFSGADTTSDLIAKTVKAIENTAWNGFAPARRIADNNNVIFLQDMQLMHGLSFSPTSKDTLLAMINELRIFVFQKKLMVHPRCKELIGCLDSAVWNTRRDAFDVSDIYGHYDALAALMYMVRNIDQYTNPVNINNMGRDQYRSVIHPAQSNNRFEVLKKVFRRR</sequence>
<dbReference type="Gene3D" id="3.40.50.300">
    <property type="entry name" value="P-loop containing nucleotide triphosphate hydrolases"/>
    <property type="match status" value="1"/>
</dbReference>
<protein>
    <submittedName>
        <fullName evidence="1">Terminase-like family</fullName>
    </submittedName>
</protein>
<gene>
    <name evidence="1" type="ORF">UFOVP683_7</name>
</gene>
<dbReference type="Gene3D" id="3.30.420.280">
    <property type="match status" value="1"/>
</dbReference>
<dbReference type="EMBL" id="LR796653">
    <property type="protein sequence ID" value="CAB4157183.1"/>
    <property type="molecule type" value="Genomic_DNA"/>
</dbReference>
<evidence type="ECO:0000313" key="1">
    <source>
        <dbReference type="EMBL" id="CAB4157183.1"/>
    </source>
</evidence>
<dbReference type="InterPro" id="IPR027417">
    <property type="entry name" value="P-loop_NTPase"/>
</dbReference>
<proteinExistence type="predicted"/>
<organism evidence="1">
    <name type="scientific">uncultured Caudovirales phage</name>
    <dbReference type="NCBI Taxonomy" id="2100421"/>
    <lineage>
        <taxon>Viruses</taxon>
        <taxon>Duplodnaviria</taxon>
        <taxon>Heunggongvirae</taxon>
        <taxon>Uroviricota</taxon>
        <taxon>Caudoviricetes</taxon>
        <taxon>Peduoviridae</taxon>
        <taxon>Maltschvirus</taxon>
        <taxon>Maltschvirus maltsch</taxon>
    </lineage>
</organism>